<keyword evidence="1" id="KW-0812">Transmembrane</keyword>
<dbReference type="EMBL" id="JAUCMV010000001">
    <property type="protein sequence ID" value="KAK0423201.1"/>
    <property type="molecule type" value="Genomic_DNA"/>
</dbReference>
<feature type="transmembrane region" description="Helical" evidence="1">
    <location>
        <begin position="104"/>
        <end position="123"/>
    </location>
</feature>
<sequence length="167" mass="19469">MCSSSFPDVAKPKHVRLLFFLTLSLYVSSSVAFTWYSEYILIVRINFGIIYYIMMTFAILLRKHELLIVGAFAIFKTLFSSFMFCVSIYYLWHGEYLTALENLGSVAICALSLYYGYVAYFFYHYHAHLKKVEKDAILEVYESIRRQQYQQTTAQPKEENGSGDAYP</sequence>
<protein>
    <submittedName>
        <fullName evidence="2">Uncharacterized protein</fullName>
    </submittedName>
</protein>
<evidence type="ECO:0000313" key="2">
    <source>
        <dbReference type="EMBL" id="KAK0423201.1"/>
    </source>
</evidence>
<proteinExistence type="predicted"/>
<feature type="transmembrane region" description="Helical" evidence="1">
    <location>
        <begin position="67"/>
        <end position="92"/>
    </location>
</feature>
<keyword evidence="1" id="KW-1133">Transmembrane helix</keyword>
<comment type="caution">
    <text evidence="2">The sequence shown here is derived from an EMBL/GenBank/DDBJ whole genome shotgun (WGS) entry which is preliminary data.</text>
</comment>
<organism evidence="2 3">
    <name type="scientific">Steinernema hermaphroditum</name>
    <dbReference type="NCBI Taxonomy" id="289476"/>
    <lineage>
        <taxon>Eukaryota</taxon>
        <taxon>Metazoa</taxon>
        <taxon>Ecdysozoa</taxon>
        <taxon>Nematoda</taxon>
        <taxon>Chromadorea</taxon>
        <taxon>Rhabditida</taxon>
        <taxon>Tylenchina</taxon>
        <taxon>Panagrolaimomorpha</taxon>
        <taxon>Strongyloidoidea</taxon>
        <taxon>Steinernematidae</taxon>
        <taxon>Steinernema</taxon>
    </lineage>
</organism>
<reference evidence="2" key="1">
    <citation type="submission" date="2023-06" db="EMBL/GenBank/DDBJ databases">
        <title>Genomic analysis of the entomopathogenic nematode Steinernema hermaphroditum.</title>
        <authorList>
            <person name="Schwarz E.M."/>
            <person name="Heppert J.K."/>
            <person name="Baniya A."/>
            <person name="Schwartz H.T."/>
            <person name="Tan C.-H."/>
            <person name="Antoshechkin I."/>
            <person name="Sternberg P.W."/>
            <person name="Goodrich-Blair H."/>
            <person name="Dillman A.R."/>
        </authorList>
    </citation>
    <scope>NUCLEOTIDE SEQUENCE</scope>
    <source>
        <strain evidence="2">PS9179</strain>
        <tissue evidence="2">Whole animal</tissue>
    </source>
</reference>
<keyword evidence="3" id="KW-1185">Reference proteome</keyword>
<gene>
    <name evidence="2" type="ORF">QR680_008023</name>
</gene>
<keyword evidence="1" id="KW-0472">Membrane</keyword>
<name>A0AA39IF18_9BILA</name>
<evidence type="ECO:0000313" key="3">
    <source>
        <dbReference type="Proteomes" id="UP001175271"/>
    </source>
</evidence>
<accession>A0AA39IF18</accession>
<evidence type="ECO:0000256" key="1">
    <source>
        <dbReference type="SAM" id="Phobius"/>
    </source>
</evidence>
<feature type="transmembrane region" description="Helical" evidence="1">
    <location>
        <begin position="39"/>
        <end position="60"/>
    </location>
</feature>
<dbReference type="Proteomes" id="UP001175271">
    <property type="component" value="Unassembled WGS sequence"/>
</dbReference>
<dbReference type="AlphaFoldDB" id="A0AA39IF18"/>